<evidence type="ECO:0000313" key="3">
    <source>
        <dbReference type="Proteomes" id="UP000196435"/>
    </source>
</evidence>
<sequence>MISERWYKVVPRFIFNRYFKAYSSDQLTKIKIITRQSAIFKALCCHLSINSIVVQKPEYYSIVNVFLFCFIRLTINLEEYQKINMKIKVLILVILYFYYIFNQILFICDAGLKNSINT</sequence>
<protein>
    <submittedName>
        <fullName evidence="2">Uncharacterized protein</fullName>
    </submittedName>
</protein>
<feature type="transmembrane region" description="Helical" evidence="1">
    <location>
        <begin position="89"/>
        <end position="112"/>
    </location>
</feature>
<accession>A0A1N6MXQ5</accession>
<reference evidence="3" key="1">
    <citation type="submission" date="2016-12" db="EMBL/GenBank/DDBJ databases">
        <authorList>
            <person name="Gaudriault S."/>
        </authorList>
    </citation>
    <scope>NUCLEOTIDE SEQUENCE [LARGE SCALE GENOMIC DNA]</scope>
    <source>
        <strain evidence="3">HGB1681 (deposited as PTA-6826 in the American Type Culture Collection)</strain>
    </source>
</reference>
<name>A0A1N6MXQ5_9GAMM</name>
<evidence type="ECO:0000313" key="2">
    <source>
        <dbReference type="EMBL" id="SIP73554.1"/>
    </source>
</evidence>
<dbReference type="EMBL" id="FTLG01000173">
    <property type="protein sequence ID" value="SIP73554.1"/>
    <property type="molecule type" value="Genomic_DNA"/>
</dbReference>
<proteinExistence type="predicted"/>
<dbReference type="Proteomes" id="UP000196435">
    <property type="component" value="Unassembled WGS sequence"/>
</dbReference>
<keyword evidence="1" id="KW-0812">Transmembrane</keyword>
<evidence type="ECO:0000256" key="1">
    <source>
        <dbReference type="SAM" id="Phobius"/>
    </source>
</evidence>
<gene>
    <name evidence="2" type="ORF">XIS1_320007</name>
</gene>
<keyword evidence="1" id="KW-1133">Transmembrane helix</keyword>
<keyword evidence="1" id="KW-0472">Membrane</keyword>
<organism evidence="2 3">
    <name type="scientific">Xenorhabdus innexi</name>
    <dbReference type="NCBI Taxonomy" id="290109"/>
    <lineage>
        <taxon>Bacteria</taxon>
        <taxon>Pseudomonadati</taxon>
        <taxon>Pseudomonadota</taxon>
        <taxon>Gammaproteobacteria</taxon>
        <taxon>Enterobacterales</taxon>
        <taxon>Morganellaceae</taxon>
        <taxon>Xenorhabdus</taxon>
    </lineage>
</organism>
<dbReference type="AlphaFoldDB" id="A0A1N6MXQ5"/>